<gene>
    <name evidence="5" type="ORF">F3Y22_tig00111621pilonHSYRG00481</name>
</gene>
<feature type="region of interest" description="Disordered" evidence="3">
    <location>
        <begin position="428"/>
        <end position="455"/>
    </location>
</feature>
<dbReference type="GO" id="GO:0008168">
    <property type="term" value="F:methyltransferase activity"/>
    <property type="evidence" value="ECO:0007669"/>
    <property type="project" value="InterPro"/>
</dbReference>
<accession>A0A6A2XL72</accession>
<proteinExistence type="predicted"/>
<dbReference type="PROSITE" id="PS50889">
    <property type="entry name" value="S4"/>
    <property type="match status" value="1"/>
</dbReference>
<keyword evidence="6" id="KW-1185">Reference proteome</keyword>
<dbReference type="InterPro" id="IPR002877">
    <property type="entry name" value="RNA_MeTrfase_FtsJ_dom"/>
</dbReference>
<dbReference type="PANTHER" id="PTHR32319:SF0">
    <property type="entry name" value="BACTERIAL HEMOLYSIN-LIKE PROTEIN"/>
    <property type="match status" value="1"/>
</dbReference>
<dbReference type="AlphaFoldDB" id="A0A6A2XL72"/>
<reference evidence="5" key="1">
    <citation type="submission" date="2019-09" db="EMBL/GenBank/DDBJ databases">
        <title>Draft genome information of white flower Hibiscus syriacus.</title>
        <authorList>
            <person name="Kim Y.-M."/>
        </authorList>
    </citation>
    <scope>NUCLEOTIDE SEQUENCE [LARGE SCALE GENOMIC DNA]</scope>
    <source>
        <strain evidence="5">YM2019G1</strain>
    </source>
</reference>
<evidence type="ECO:0000256" key="1">
    <source>
        <dbReference type="ARBA" id="ARBA00022884"/>
    </source>
</evidence>
<dbReference type="PANTHER" id="PTHR32319">
    <property type="entry name" value="BACTERIAL HEMOLYSIN-LIKE PROTEIN"/>
    <property type="match status" value="1"/>
</dbReference>
<dbReference type="InterPro" id="IPR047048">
    <property type="entry name" value="TlyA"/>
</dbReference>
<feature type="domain" description="Ribosomal RNA methyltransferase FtsJ" evidence="4">
    <location>
        <begin position="97"/>
        <end position="221"/>
    </location>
</feature>
<comment type="caution">
    <text evidence="5">The sequence shown here is derived from an EMBL/GenBank/DDBJ whole genome shotgun (WGS) entry which is preliminary data.</text>
</comment>
<dbReference type="Proteomes" id="UP000436088">
    <property type="component" value="Unassembled WGS sequence"/>
</dbReference>
<dbReference type="EMBL" id="VEPZ02001387">
    <property type="protein sequence ID" value="KAE8676298.1"/>
    <property type="molecule type" value="Genomic_DNA"/>
</dbReference>
<organism evidence="5 6">
    <name type="scientific">Hibiscus syriacus</name>
    <name type="common">Rose of Sharon</name>
    <dbReference type="NCBI Taxonomy" id="106335"/>
    <lineage>
        <taxon>Eukaryota</taxon>
        <taxon>Viridiplantae</taxon>
        <taxon>Streptophyta</taxon>
        <taxon>Embryophyta</taxon>
        <taxon>Tracheophyta</taxon>
        <taxon>Spermatophyta</taxon>
        <taxon>Magnoliopsida</taxon>
        <taxon>eudicotyledons</taxon>
        <taxon>Gunneridae</taxon>
        <taxon>Pentapetalae</taxon>
        <taxon>rosids</taxon>
        <taxon>malvids</taxon>
        <taxon>Malvales</taxon>
        <taxon>Malvaceae</taxon>
        <taxon>Malvoideae</taxon>
        <taxon>Hibiscus</taxon>
    </lineage>
</organism>
<feature type="region of interest" description="Disordered" evidence="3">
    <location>
        <begin position="863"/>
        <end position="906"/>
    </location>
</feature>
<feature type="compositionally biased region" description="Basic and acidic residues" evidence="3">
    <location>
        <begin position="445"/>
        <end position="455"/>
    </location>
</feature>
<name>A0A6A2XL72_HIBSY</name>
<evidence type="ECO:0000256" key="3">
    <source>
        <dbReference type="SAM" id="MobiDB-lite"/>
    </source>
</evidence>
<dbReference type="GO" id="GO:0032259">
    <property type="term" value="P:methylation"/>
    <property type="evidence" value="ECO:0007669"/>
    <property type="project" value="InterPro"/>
</dbReference>
<dbReference type="Pfam" id="PF01728">
    <property type="entry name" value="FtsJ"/>
    <property type="match status" value="1"/>
</dbReference>
<evidence type="ECO:0000256" key="2">
    <source>
        <dbReference type="PROSITE-ProRule" id="PRU00182"/>
    </source>
</evidence>
<dbReference type="InterPro" id="IPR029063">
    <property type="entry name" value="SAM-dependent_MTases_sf"/>
</dbReference>
<evidence type="ECO:0000259" key="4">
    <source>
        <dbReference type="Pfam" id="PF01728"/>
    </source>
</evidence>
<dbReference type="GO" id="GO:0003723">
    <property type="term" value="F:RNA binding"/>
    <property type="evidence" value="ECO:0007669"/>
    <property type="project" value="UniProtKB-KW"/>
</dbReference>
<feature type="compositionally biased region" description="Low complexity" evidence="3">
    <location>
        <begin position="886"/>
        <end position="897"/>
    </location>
</feature>
<keyword evidence="1 2" id="KW-0694">RNA-binding</keyword>
<feature type="region of interest" description="Disordered" evidence="3">
    <location>
        <begin position="311"/>
        <end position="342"/>
    </location>
</feature>
<feature type="compositionally biased region" description="Acidic residues" evidence="3">
    <location>
        <begin position="435"/>
        <end position="444"/>
    </location>
</feature>
<protein>
    <submittedName>
        <fullName evidence="5">Detected protein of confused Function</fullName>
    </submittedName>
</protein>
<evidence type="ECO:0000313" key="5">
    <source>
        <dbReference type="EMBL" id="KAE8676298.1"/>
    </source>
</evidence>
<evidence type="ECO:0000313" key="6">
    <source>
        <dbReference type="Proteomes" id="UP000436088"/>
    </source>
</evidence>
<sequence>MSCVLKGFSSTIEHSYSRGFYKNWIQKSWRSSFSSLHIFGAGKVYVNRKVVNKAGTPVSDKAFVEIIAKIPKYVCRAGYKLEAAIEQLGVNVAGKIALDSGLRTADKIRRDEHVCVIERTNLRYLSGLPQKVDLVTLDLSFISVLLVMPGVVNAMKEEATLVTLVKPQFEARRSQGIYVGSGGVVRDPKVHEEVLGKIIKGVENFGFQSKGWIESPLKGAEEPLSGFRLSYQRNGKVYLLTDNEDVERFIAYISVSCDDVTLYVVEPRSSEVGSVAGSNQLSFSTPVYGAQNLMVPPQFHHQANIVSPHFQYQTQSQNPQPFPNPNPNQLSAPNSGFRIDQLDDDEPTEKIMSTSQYSKFDLGQYPDFDLGQYSDFDDFSEEETDHMCNDFDIGQYPNFDDETAVAEEDVVDDNKEEVTTVNEHVEHPFCNSYNPEEEKEEEEISKEKSPKKMPREYNCNMPELLQIPEEELVKIAVDCYTKIIRIKKDDCFDTKEDLKIALYTKCVEDGYQLKVNKSSKDRFETRVYRGHEIMTDMNARFKISISYSRAWRAKWYALELLRGSPEASFAQLPAYCHNLKLKNPGSVTHIKTDRDGRFELLFIAIDVAIRSFITCMRPVIIVDGAHLKGRYLGGLLGPISNLTIISDRANSIDNAVRRCFPYAFHRLCGVHLYRNLKSRSAGIKNHKWTYWKAVKAYREVDFNKHINCLRRVLPQCAQTLEDVGFERWSRVHQLGARYGFMTSNSAESINALSRHSRKLPITMLMEFFRASIQQWYYKKRNHADDSSAYAMDCYTTEVYRQTYVEIVYPIPYPSEWDIPDDLQTVLPPAMDRRLPGRPKSHDRIPFKGEEKKRSTCSWCKESGHTRLTYGSPVPSQSSFPLPKYGSSSKSQSQPASPFGTVNLGDF</sequence>
<dbReference type="Gene3D" id="3.40.50.150">
    <property type="entry name" value="Vaccinia Virus protein VP39"/>
    <property type="match status" value="2"/>
</dbReference>